<evidence type="ECO:0000256" key="2">
    <source>
        <dbReference type="ARBA" id="ARBA00008420"/>
    </source>
</evidence>
<keyword evidence="5 10" id="KW-0547">Nucleotide-binding</keyword>
<dbReference type="NCBIfam" id="TIGR01313">
    <property type="entry name" value="therm_gnt_kin"/>
    <property type="match status" value="1"/>
</dbReference>
<evidence type="ECO:0000256" key="7">
    <source>
        <dbReference type="ARBA" id="ARBA00022840"/>
    </source>
</evidence>
<keyword evidence="6 10" id="KW-0418">Kinase</keyword>
<dbReference type="GO" id="GO:0019521">
    <property type="term" value="P:D-gluconate metabolic process"/>
    <property type="evidence" value="ECO:0007669"/>
    <property type="project" value="UniProtKB-KW"/>
</dbReference>
<evidence type="ECO:0000256" key="3">
    <source>
        <dbReference type="ARBA" id="ARBA00012054"/>
    </source>
</evidence>
<comment type="pathway">
    <text evidence="1">Carbohydrate acid metabolism.</text>
</comment>
<dbReference type="SUPFAM" id="SSF52540">
    <property type="entry name" value="P-loop containing nucleoside triphosphate hydrolases"/>
    <property type="match status" value="1"/>
</dbReference>
<dbReference type="InterPro" id="IPR031322">
    <property type="entry name" value="Shikimate/glucono_kinase"/>
</dbReference>
<comment type="similarity">
    <text evidence="2 10">Belongs to the gluconokinase GntK/GntV family.</text>
</comment>
<protein>
    <recommendedName>
        <fullName evidence="3 10">Gluconokinase</fullName>
        <ecNumber evidence="3 10">2.7.1.12</ecNumber>
    </recommendedName>
</protein>
<dbReference type="Gene3D" id="3.40.50.300">
    <property type="entry name" value="P-loop containing nucleotide triphosphate hydrolases"/>
    <property type="match status" value="1"/>
</dbReference>
<dbReference type="OrthoDB" id="9800332at2"/>
<evidence type="ECO:0000256" key="5">
    <source>
        <dbReference type="ARBA" id="ARBA00022741"/>
    </source>
</evidence>
<evidence type="ECO:0000256" key="4">
    <source>
        <dbReference type="ARBA" id="ARBA00022679"/>
    </source>
</evidence>
<dbReference type="EMBL" id="MRCA01000001">
    <property type="protein sequence ID" value="OKH16466.1"/>
    <property type="molecule type" value="Genomic_DNA"/>
</dbReference>
<accession>A0A1U7H5H1</accession>
<keyword evidence="8" id="KW-0311">Gluconate utilization</keyword>
<keyword evidence="7 10" id="KW-0067">ATP-binding</keyword>
<reference evidence="11 12" key="1">
    <citation type="submission" date="2016-11" db="EMBL/GenBank/DDBJ databases">
        <title>Draft Genome Sequences of Nine Cyanobacterial Strains from Diverse Habitats.</title>
        <authorList>
            <person name="Zhu T."/>
            <person name="Hou S."/>
            <person name="Lu X."/>
            <person name="Hess W.R."/>
        </authorList>
    </citation>
    <scope>NUCLEOTIDE SEQUENCE [LARGE SCALE GENOMIC DNA]</scope>
    <source>
        <strain evidence="11 12">NIES-592</strain>
    </source>
</reference>
<dbReference type="Pfam" id="PF01202">
    <property type="entry name" value="SKI"/>
    <property type="match status" value="1"/>
</dbReference>
<keyword evidence="4 10" id="KW-0808">Transferase</keyword>
<dbReference type="PANTHER" id="PTHR43442">
    <property type="entry name" value="GLUCONOKINASE-RELATED"/>
    <property type="match status" value="1"/>
</dbReference>
<comment type="caution">
    <text evidence="11">The sequence shown here is derived from an EMBL/GenBank/DDBJ whole genome shotgun (WGS) entry which is preliminary data.</text>
</comment>
<dbReference type="RefSeq" id="WP_073554785.1">
    <property type="nucleotide sequence ID" value="NZ_MRCA01000001.1"/>
</dbReference>
<keyword evidence="12" id="KW-1185">Reference proteome</keyword>
<evidence type="ECO:0000256" key="10">
    <source>
        <dbReference type="RuleBase" id="RU363066"/>
    </source>
</evidence>
<dbReference type="EC" id="2.7.1.12" evidence="3 10"/>
<dbReference type="CDD" id="cd02021">
    <property type="entry name" value="GntK"/>
    <property type="match status" value="1"/>
</dbReference>
<dbReference type="GO" id="GO:0005737">
    <property type="term" value="C:cytoplasm"/>
    <property type="evidence" value="ECO:0007669"/>
    <property type="project" value="TreeGrafter"/>
</dbReference>
<dbReference type="FunFam" id="3.40.50.300:FF:000522">
    <property type="entry name" value="Gluconokinase"/>
    <property type="match status" value="1"/>
</dbReference>
<dbReference type="GO" id="GO:0046316">
    <property type="term" value="F:gluconokinase activity"/>
    <property type="evidence" value="ECO:0007669"/>
    <property type="project" value="UniProtKB-EC"/>
</dbReference>
<dbReference type="GO" id="GO:0005524">
    <property type="term" value="F:ATP binding"/>
    <property type="evidence" value="ECO:0007669"/>
    <property type="project" value="UniProtKB-KW"/>
</dbReference>
<evidence type="ECO:0000256" key="8">
    <source>
        <dbReference type="ARBA" id="ARBA00023064"/>
    </source>
</evidence>
<name>A0A1U7H5H1_9CYAN</name>
<dbReference type="InterPro" id="IPR027417">
    <property type="entry name" value="P-loop_NTPase"/>
</dbReference>
<comment type="catalytic activity">
    <reaction evidence="9 10">
        <text>D-gluconate + ATP = 6-phospho-D-gluconate + ADP + H(+)</text>
        <dbReference type="Rhea" id="RHEA:19433"/>
        <dbReference type="ChEBI" id="CHEBI:15378"/>
        <dbReference type="ChEBI" id="CHEBI:18391"/>
        <dbReference type="ChEBI" id="CHEBI:30616"/>
        <dbReference type="ChEBI" id="CHEBI:58759"/>
        <dbReference type="ChEBI" id="CHEBI:456216"/>
        <dbReference type="EC" id="2.7.1.12"/>
    </reaction>
</comment>
<organism evidence="11 12">
    <name type="scientific">Fischerella major NIES-592</name>
    <dbReference type="NCBI Taxonomy" id="210994"/>
    <lineage>
        <taxon>Bacteria</taxon>
        <taxon>Bacillati</taxon>
        <taxon>Cyanobacteriota</taxon>
        <taxon>Cyanophyceae</taxon>
        <taxon>Nostocales</taxon>
        <taxon>Hapalosiphonaceae</taxon>
        <taxon>Fischerella</taxon>
    </lineage>
</organism>
<evidence type="ECO:0000256" key="9">
    <source>
        <dbReference type="ARBA" id="ARBA00048090"/>
    </source>
</evidence>
<dbReference type="PANTHER" id="PTHR43442:SF3">
    <property type="entry name" value="GLUCONOKINASE-RELATED"/>
    <property type="match status" value="1"/>
</dbReference>
<dbReference type="Proteomes" id="UP000186391">
    <property type="component" value="Unassembled WGS sequence"/>
</dbReference>
<evidence type="ECO:0000256" key="6">
    <source>
        <dbReference type="ARBA" id="ARBA00022777"/>
    </source>
</evidence>
<gene>
    <name evidence="11" type="ORF">NIES592_02180</name>
</gene>
<evidence type="ECO:0000313" key="11">
    <source>
        <dbReference type="EMBL" id="OKH16466.1"/>
    </source>
</evidence>
<sequence length="165" mass="18787">MIILVMGVSGSGKSTIAKLLADSLHWEFSDADNFHSPQNIDKMRRGISLDDGDRLPWLQDIQAAIKEWLEDNQNVALACSALKSSYRQYFFIGDERIKLVYLKGSFDLIQKRLNQRQNHFMSEKLLKSQFDSLEEPADALYVDISAPPEVIVQNIRESLGLETIN</sequence>
<evidence type="ECO:0000256" key="1">
    <source>
        <dbReference type="ARBA" id="ARBA00004761"/>
    </source>
</evidence>
<proteinExistence type="inferred from homology"/>
<dbReference type="InterPro" id="IPR006001">
    <property type="entry name" value="Therm_gnt_kin"/>
</dbReference>
<evidence type="ECO:0000313" key="12">
    <source>
        <dbReference type="Proteomes" id="UP000186391"/>
    </source>
</evidence>
<dbReference type="AlphaFoldDB" id="A0A1U7H5H1"/>